<feature type="region of interest" description="Disordered" evidence="1">
    <location>
        <begin position="1"/>
        <end position="44"/>
    </location>
</feature>
<protein>
    <submittedName>
        <fullName evidence="2">Uncharacterized protein</fullName>
    </submittedName>
</protein>
<dbReference type="RefSeq" id="WP_340196638.1">
    <property type="nucleotide sequence ID" value="NZ_JBBKAP010000042.1"/>
</dbReference>
<keyword evidence="3" id="KW-1185">Reference proteome</keyword>
<evidence type="ECO:0000313" key="3">
    <source>
        <dbReference type="Proteomes" id="UP001370299"/>
    </source>
</evidence>
<dbReference type="Proteomes" id="UP001370299">
    <property type="component" value="Unassembled WGS sequence"/>
</dbReference>
<evidence type="ECO:0000313" key="2">
    <source>
        <dbReference type="EMBL" id="MEK0170598.1"/>
    </source>
</evidence>
<feature type="compositionally biased region" description="Basic and acidic residues" evidence="1">
    <location>
        <begin position="18"/>
        <end position="29"/>
    </location>
</feature>
<evidence type="ECO:0000256" key="1">
    <source>
        <dbReference type="SAM" id="MobiDB-lite"/>
    </source>
</evidence>
<accession>A0ABU8Y9F3</accession>
<proteinExistence type="predicted"/>
<sequence length="130" mass="15048">MQINPPRFSFSPAPYRRHGTDHDDDRHDGYPNPEGDAPVGTRRVDREKIHVVHSRFRQFPRRVALNQLEQFSFYRLRRRNNVSAMPMMTTAKTTNSQGGSEFPSFGIAASTVIVTTERMPQYFPTQPNRL</sequence>
<reference evidence="2 3" key="1">
    <citation type="submission" date="2024-03" db="EMBL/GenBank/DDBJ databases">
        <title>Whole genomes of four grape xylem sap localized bacterial endophytes.</title>
        <authorList>
            <person name="Kumar G."/>
            <person name="Savka M.A."/>
        </authorList>
    </citation>
    <scope>NUCLEOTIDE SEQUENCE [LARGE SCALE GENOMIC DNA]</scope>
    <source>
        <strain evidence="2 3">RIT_GXS8</strain>
    </source>
</reference>
<comment type="caution">
    <text evidence="2">The sequence shown here is derived from an EMBL/GenBank/DDBJ whole genome shotgun (WGS) entry which is preliminary data.</text>
</comment>
<gene>
    <name evidence="2" type="ORF">WMN62_03870</name>
</gene>
<name>A0ABU8Y9F3_9MICO</name>
<dbReference type="EMBL" id="JBBLYY010000023">
    <property type="protein sequence ID" value="MEK0170598.1"/>
    <property type="molecule type" value="Genomic_DNA"/>
</dbReference>
<organism evidence="2 3">
    <name type="scientific">Curtobacterium citreum</name>
    <dbReference type="NCBI Taxonomy" id="2036"/>
    <lineage>
        <taxon>Bacteria</taxon>
        <taxon>Bacillati</taxon>
        <taxon>Actinomycetota</taxon>
        <taxon>Actinomycetes</taxon>
        <taxon>Micrococcales</taxon>
        <taxon>Microbacteriaceae</taxon>
        <taxon>Curtobacterium</taxon>
    </lineage>
</organism>